<keyword evidence="3" id="KW-1185">Reference proteome</keyword>
<accession>A0ABQ7G546</accession>
<evidence type="ECO:0008006" key="4">
    <source>
        <dbReference type="Google" id="ProtNLM"/>
    </source>
</evidence>
<feature type="compositionally biased region" description="Low complexity" evidence="1">
    <location>
        <begin position="104"/>
        <end position="114"/>
    </location>
</feature>
<dbReference type="SUPFAM" id="SSF53254">
    <property type="entry name" value="Phosphoglycerate mutase-like"/>
    <property type="match status" value="1"/>
</dbReference>
<organism evidence="2 3">
    <name type="scientific">Dunaliella salina</name>
    <name type="common">Green alga</name>
    <name type="synonym">Protococcus salinus</name>
    <dbReference type="NCBI Taxonomy" id="3046"/>
    <lineage>
        <taxon>Eukaryota</taxon>
        <taxon>Viridiplantae</taxon>
        <taxon>Chlorophyta</taxon>
        <taxon>core chlorophytes</taxon>
        <taxon>Chlorophyceae</taxon>
        <taxon>CS clade</taxon>
        <taxon>Chlamydomonadales</taxon>
        <taxon>Dunaliellaceae</taxon>
        <taxon>Dunaliella</taxon>
    </lineage>
</organism>
<proteinExistence type="predicted"/>
<protein>
    <recommendedName>
        <fullName evidence="4">Phosphoglycerate mutase</fullName>
    </recommendedName>
</protein>
<gene>
    <name evidence="2" type="ORF">DUNSADRAFT_15573</name>
</gene>
<dbReference type="EMBL" id="MU070122">
    <property type="protein sequence ID" value="KAF5829726.1"/>
    <property type="molecule type" value="Genomic_DNA"/>
</dbReference>
<evidence type="ECO:0000313" key="2">
    <source>
        <dbReference type="EMBL" id="KAF5829726.1"/>
    </source>
</evidence>
<reference evidence="2" key="1">
    <citation type="submission" date="2017-08" db="EMBL/GenBank/DDBJ databases">
        <authorList>
            <person name="Polle J.E."/>
            <person name="Barry K."/>
            <person name="Cushman J."/>
            <person name="Schmutz J."/>
            <person name="Tran D."/>
            <person name="Hathwaick L.T."/>
            <person name="Yim W.C."/>
            <person name="Jenkins J."/>
            <person name="Mckie-Krisberg Z.M."/>
            <person name="Prochnik S."/>
            <person name="Lindquist E."/>
            <person name="Dockter R.B."/>
            <person name="Adam C."/>
            <person name="Molina H."/>
            <person name="Bunkerborg J."/>
            <person name="Jin E."/>
            <person name="Buchheim M."/>
            <person name="Magnuson J."/>
        </authorList>
    </citation>
    <scope>NUCLEOTIDE SEQUENCE</scope>
    <source>
        <strain evidence="2">CCAP 19/18</strain>
    </source>
</reference>
<comment type="caution">
    <text evidence="2">The sequence shown here is derived from an EMBL/GenBank/DDBJ whole genome shotgun (WGS) entry which is preliminary data.</text>
</comment>
<feature type="region of interest" description="Disordered" evidence="1">
    <location>
        <begin position="78"/>
        <end position="133"/>
    </location>
</feature>
<name>A0ABQ7G546_DUNSA</name>
<feature type="compositionally biased region" description="Low complexity" evidence="1">
    <location>
        <begin position="78"/>
        <end position="91"/>
    </location>
</feature>
<evidence type="ECO:0000256" key="1">
    <source>
        <dbReference type="SAM" id="MobiDB-lite"/>
    </source>
</evidence>
<dbReference type="InterPro" id="IPR029033">
    <property type="entry name" value="His_PPase_superfam"/>
</dbReference>
<evidence type="ECO:0000313" key="3">
    <source>
        <dbReference type="Proteomes" id="UP000815325"/>
    </source>
</evidence>
<sequence length="179" mass="18767">MQGRPMPPYPETPEQAVARYTSELDWIMGGGNGTLQGNVLVVTHGEAVRTAVTMQQPDAVVYEVNHCAYALLRKGHASASAGAPQPPSQQQFKDPLRQREDAMLLLQGQQGPGLSAPLAASRQQQQQVATEEGSVVVPVNDVPGKAKGADASPAGSSMGAPRWSLACSSGETGVSWFSS</sequence>
<dbReference type="Proteomes" id="UP000815325">
    <property type="component" value="Unassembled WGS sequence"/>
</dbReference>